<keyword evidence="2" id="KW-1185">Reference proteome</keyword>
<organism evidence="1 2">
    <name type="scientific">Desulfotignum phosphitoxidans DSM 13687</name>
    <dbReference type="NCBI Taxonomy" id="1286635"/>
    <lineage>
        <taxon>Bacteria</taxon>
        <taxon>Pseudomonadati</taxon>
        <taxon>Thermodesulfobacteriota</taxon>
        <taxon>Desulfobacteria</taxon>
        <taxon>Desulfobacterales</taxon>
        <taxon>Desulfobacteraceae</taxon>
        <taxon>Desulfotignum</taxon>
    </lineage>
</organism>
<dbReference type="Proteomes" id="UP000014216">
    <property type="component" value="Unassembled WGS sequence"/>
</dbReference>
<sequence length="174" mass="20742">MNPLLKFEKYEIPIIARRYQYQFSETELIDMKDQVSHRGYLTKGQLIKIAFWKAPRSSKHAIKNSEEYVSEITRLAFKSQNERVRIEVLNLLDGVSWPTASVILHLFHTDPYPIIDFRALWSVSLEVPKQYTFDFWWTYVNFCRLLANKTGVDMRTLDRALWQYSKENQTTKIQ</sequence>
<comment type="caution">
    <text evidence="1">The sequence shown here is derived from an EMBL/GenBank/DDBJ whole genome shotgun (WGS) entry which is preliminary data.</text>
</comment>
<dbReference type="AlphaFoldDB" id="S0FYX8"/>
<gene>
    <name evidence="1" type="ORF">Dpo_8c00810</name>
</gene>
<name>S0FYX8_9BACT</name>
<proteinExistence type="predicted"/>
<protein>
    <submittedName>
        <fullName evidence="1">Uncharacterized protein</fullName>
    </submittedName>
</protein>
<evidence type="ECO:0000313" key="1">
    <source>
        <dbReference type="EMBL" id="EMS78414.1"/>
    </source>
</evidence>
<dbReference type="EMBL" id="APJX01000008">
    <property type="protein sequence ID" value="EMS78414.1"/>
    <property type="molecule type" value="Genomic_DNA"/>
</dbReference>
<reference evidence="1 2" key="1">
    <citation type="journal article" date="2013" name="Genome Announc.">
        <title>Draft Genome Sequence of Desulfotignum phosphitoxidans DSM 13687 Strain FiPS-3.</title>
        <authorList>
            <person name="Poehlein A."/>
            <person name="Daniel R."/>
            <person name="Simeonova D.D."/>
        </authorList>
    </citation>
    <scope>NUCLEOTIDE SEQUENCE [LARGE SCALE GENOMIC DNA]</scope>
    <source>
        <strain evidence="1 2">DSM 13687</strain>
    </source>
</reference>
<accession>S0FYX8</accession>
<evidence type="ECO:0000313" key="2">
    <source>
        <dbReference type="Proteomes" id="UP000014216"/>
    </source>
</evidence>